<protein>
    <submittedName>
        <fullName evidence="2">Uncharacterized protein</fullName>
    </submittedName>
</protein>
<proteinExistence type="predicted"/>
<dbReference type="Proteomes" id="UP000475325">
    <property type="component" value="Unassembled WGS sequence"/>
</dbReference>
<evidence type="ECO:0000313" key="2">
    <source>
        <dbReference type="EMBL" id="KAF3083826.1"/>
    </source>
</evidence>
<organism evidence="2 3">
    <name type="scientific">Orbilia oligospora</name>
    <name type="common">Nematode-trapping fungus</name>
    <name type="synonym">Arthrobotrys oligospora</name>
    <dbReference type="NCBI Taxonomy" id="2813651"/>
    <lineage>
        <taxon>Eukaryota</taxon>
        <taxon>Fungi</taxon>
        <taxon>Dikarya</taxon>
        <taxon>Ascomycota</taxon>
        <taxon>Pezizomycotina</taxon>
        <taxon>Orbiliomycetes</taxon>
        <taxon>Orbiliales</taxon>
        <taxon>Orbiliaceae</taxon>
        <taxon>Orbilia</taxon>
    </lineage>
</organism>
<sequence length="510" mass="59651">MTTLESLPVDIKFIILTSLPTVRSLKSLCRASSNYHTVFTKHQSLVESSVYFNEALTRYSREALWLTQYYQQLHTHEDKLALPLKAILEYITYPESHSLLENFKSPEYAGWPVYSSTPSQFTVFAKVLSHDFNTPKACDNIKIRKEDEKAIIKYHRTIVGIFQRFVKYELTRIAPDPPGSLEKYKIRNESDGYFLVSETEEERIIEGIYRFFVGLEISQNVPYEAVMSSISGLWGSWSVMAVRAIREFLLARIEKAGGHNEEMEIWDDDFGYYDDDDDDDEVPEDCLSIPNLILNFDFPDNIISWIDGKYDKNHLSQIQEILKTTGQSPLSSDSWDTIFAFFTQFDPWYNENPDQYTRDGKKMWLKSPKTGEIDGTACLWDHWRLKKYGYTFSEWSSSDMWDKRVEFKYRSYDTEHYNYYKEGVGIDQLAIFDEGNVAPEKISRYKNQSKWSRDTKERQAENRRTKSSDAKGEIIRRSPSDSGQREMCPIKPELEEGVEEYLQELEDLSV</sequence>
<dbReference type="AlphaFoldDB" id="A0A7C8J291"/>
<feature type="region of interest" description="Disordered" evidence="1">
    <location>
        <begin position="446"/>
        <end position="493"/>
    </location>
</feature>
<evidence type="ECO:0000256" key="1">
    <source>
        <dbReference type="SAM" id="MobiDB-lite"/>
    </source>
</evidence>
<dbReference type="EMBL" id="WIQW01000103">
    <property type="protein sequence ID" value="KAF3083826.1"/>
    <property type="molecule type" value="Genomic_DNA"/>
</dbReference>
<name>A0A7C8J291_ORBOL</name>
<comment type="caution">
    <text evidence="2">The sequence shown here is derived from an EMBL/GenBank/DDBJ whole genome shotgun (WGS) entry which is preliminary data.</text>
</comment>
<accession>A0A7C8J291</accession>
<reference evidence="2 3" key="1">
    <citation type="submission" date="2019-06" db="EMBL/GenBank/DDBJ databases">
        <authorList>
            <person name="Palmer J.M."/>
        </authorList>
    </citation>
    <scope>NUCLEOTIDE SEQUENCE [LARGE SCALE GENOMIC DNA]</scope>
    <source>
        <strain evidence="2 3">TWF102</strain>
    </source>
</reference>
<evidence type="ECO:0000313" key="3">
    <source>
        <dbReference type="Proteomes" id="UP000475325"/>
    </source>
</evidence>
<feature type="compositionally biased region" description="Basic and acidic residues" evidence="1">
    <location>
        <begin position="451"/>
        <end position="479"/>
    </location>
</feature>
<gene>
    <name evidence="2" type="ORF">TWF102_000545</name>
</gene>